<comment type="similarity">
    <text evidence="1">Belongs to the UPF0065 (bug) family.</text>
</comment>
<dbReference type="Gene3D" id="3.40.190.10">
    <property type="entry name" value="Periplasmic binding protein-like II"/>
    <property type="match status" value="1"/>
</dbReference>
<protein>
    <recommendedName>
        <fullName evidence="4">Tripartite tricarboxylate transporter family receptor</fullName>
    </recommendedName>
</protein>
<dbReference type="AlphaFoldDB" id="A0A446CFC7"/>
<keyword evidence="3" id="KW-1185">Reference proteome</keyword>
<gene>
    <name evidence="2" type="ORF">AGI3411_02672</name>
</gene>
<dbReference type="EMBL" id="UFQB01000009">
    <property type="protein sequence ID" value="SSW66577.1"/>
    <property type="molecule type" value="Genomic_DNA"/>
</dbReference>
<dbReference type="CDD" id="cd13578">
    <property type="entry name" value="PBP2_Bug27"/>
    <property type="match status" value="1"/>
</dbReference>
<reference evidence="2 3" key="1">
    <citation type="submission" date="2018-07" db="EMBL/GenBank/DDBJ databases">
        <authorList>
            <person name="Peeters C."/>
        </authorList>
    </citation>
    <scope>NUCLEOTIDE SEQUENCE [LARGE SCALE GENOMIC DNA]</scope>
    <source>
        <strain evidence="2 3">LMG 3411</strain>
    </source>
</reference>
<name>A0A446CFC7_9BURK</name>
<proteinExistence type="inferred from homology"/>
<dbReference type="Pfam" id="PF03401">
    <property type="entry name" value="TctC"/>
    <property type="match status" value="1"/>
</dbReference>
<evidence type="ECO:0000313" key="3">
    <source>
        <dbReference type="Proteomes" id="UP000289184"/>
    </source>
</evidence>
<dbReference type="RefSeq" id="WP_129527862.1">
    <property type="nucleotide sequence ID" value="NZ_UFQB01000009.1"/>
</dbReference>
<dbReference type="PROSITE" id="PS51318">
    <property type="entry name" value="TAT"/>
    <property type="match status" value="1"/>
</dbReference>
<dbReference type="PIRSF" id="PIRSF017082">
    <property type="entry name" value="YflP"/>
    <property type="match status" value="1"/>
</dbReference>
<evidence type="ECO:0008006" key="4">
    <source>
        <dbReference type="Google" id="ProtNLM"/>
    </source>
</evidence>
<dbReference type="PANTHER" id="PTHR42928:SF5">
    <property type="entry name" value="BLR1237 PROTEIN"/>
    <property type="match status" value="1"/>
</dbReference>
<dbReference type="InterPro" id="IPR005064">
    <property type="entry name" value="BUG"/>
</dbReference>
<dbReference type="SUPFAM" id="SSF53850">
    <property type="entry name" value="Periplasmic binding protein-like II"/>
    <property type="match status" value="1"/>
</dbReference>
<evidence type="ECO:0000313" key="2">
    <source>
        <dbReference type="EMBL" id="SSW66577.1"/>
    </source>
</evidence>
<dbReference type="InterPro" id="IPR006311">
    <property type="entry name" value="TAT_signal"/>
</dbReference>
<sequence length="338" mass="35469">MEPSVHAKAAVSPTRRRLLIGTAGAALSVIGGGARALAASDYPSKPLRVVIPYPPGGPTDIVGRIVSATLSEKLGQSVVIENRPGASGMIGADMVAKAAPDGYTLLINVSGQLINPSLYPNMSHDPLKDFSGITNLASTPIQLIVSANSPVRSVADLIALVRSQPGRHNFASSSNGTPGHLAGEAFKAAAKLDVTHVPYKGSAPALTDVVGGQVTYMLDSMPSSIALVKGGKLRALAVTAPQRVAALPDVPTFAELGYPTVNLSTWYGMWVPAKTPPNLIARLYRTVSGILQQPDVRTRLIEAQAMPIGDTPEHFDAYCRSEAKRYAELVKLAGIRLQ</sequence>
<organism evidence="2 3">
    <name type="scientific">Achromobacter agilis</name>
    <dbReference type="NCBI Taxonomy" id="1353888"/>
    <lineage>
        <taxon>Bacteria</taxon>
        <taxon>Pseudomonadati</taxon>
        <taxon>Pseudomonadota</taxon>
        <taxon>Betaproteobacteria</taxon>
        <taxon>Burkholderiales</taxon>
        <taxon>Alcaligenaceae</taxon>
        <taxon>Achromobacter</taxon>
    </lineage>
</organism>
<dbReference type="OrthoDB" id="8855218at2"/>
<accession>A0A446CFC7</accession>
<evidence type="ECO:0000256" key="1">
    <source>
        <dbReference type="ARBA" id="ARBA00006987"/>
    </source>
</evidence>
<dbReference type="InterPro" id="IPR042100">
    <property type="entry name" value="Bug_dom1"/>
</dbReference>
<dbReference type="Proteomes" id="UP000289184">
    <property type="component" value="Unassembled WGS sequence"/>
</dbReference>
<dbReference type="PANTHER" id="PTHR42928">
    <property type="entry name" value="TRICARBOXYLATE-BINDING PROTEIN"/>
    <property type="match status" value="1"/>
</dbReference>
<dbReference type="Gene3D" id="3.40.190.150">
    <property type="entry name" value="Bordetella uptake gene, domain 1"/>
    <property type="match status" value="1"/>
</dbReference>